<organism evidence="1 2">
    <name type="scientific">Dioscorea alata</name>
    <name type="common">Purple yam</name>
    <dbReference type="NCBI Taxonomy" id="55571"/>
    <lineage>
        <taxon>Eukaryota</taxon>
        <taxon>Viridiplantae</taxon>
        <taxon>Streptophyta</taxon>
        <taxon>Embryophyta</taxon>
        <taxon>Tracheophyta</taxon>
        <taxon>Spermatophyta</taxon>
        <taxon>Magnoliopsida</taxon>
        <taxon>Liliopsida</taxon>
        <taxon>Dioscoreales</taxon>
        <taxon>Dioscoreaceae</taxon>
        <taxon>Dioscorea</taxon>
    </lineage>
</organism>
<sequence>MKEEYLHGGGEELLLSLSLGINGHWSSSDAAKKRKRKDDDDNNNNNENKIFGLLQVRDQMMKPNNIKTYDLDDSKGLHLIHLLLLSASAIDGNNVTSAIDTLTELFQKVSLNGDPIQRVAAYFSDGLAAKVLTKKSPLFSTIMTTPTPEEKFTAFTELYRASPYYQFAHFTANQTIIEAFELEEPNNSRCLHVIDFDVSYGFQWPSLIQSLSDKASSDKPIFLRVSGFGRSLDELKETEMRLASFAKGCKNLVFEFEGLVMKGCTNNPSSINELKIKKNATVVVNLVLYLSTLKSYTEISETLTSIHRINPYAVVVVDKEGGRSCQSFLSIFMESLHYYAAMFDSLEDCLPAESSERLSIEKNHLGREIKSCITNEVMKKEEDEIINDKFDTWKGMMKSIGYEGVRLSSRSLSQAKLLLKIKSHCSSMEHGNNGGFQVVERDGGMGISLGWQDRNLVTASAWRHV</sequence>
<keyword evidence="2" id="KW-1185">Reference proteome</keyword>
<dbReference type="Proteomes" id="UP000827976">
    <property type="component" value="Chromosome 10"/>
</dbReference>
<evidence type="ECO:0000313" key="1">
    <source>
        <dbReference type="EMBL" id="KAH7671165.1"/>
    </source>
</evidence>
<comment type="caution">
    <text evidence="1">The sequence shown here is derived from an EMBL/GenBank/DDBJ whole genome shotgun (WGS) entry which is preliminary data.</text>
</comment>
<protein>
    <submittedName>
        <fullName evidence="1">Transcription factor GRAS domain-containing protein</fullName>
    </submittedName>
</protein>
<reference evidence="2" key="1">
    <citation type="journal article" date="2022" name="Nat. Commun.">
        <title>Chromosome evolution and the genetic basis of agronomically important traits in greater yam.</title>
        <authorList>
            <person name="Bredeson J.V."/>
            <person name="Lyons J.B."/>
            <person name="Oniyinde I.O."/>
            <person name="Okereke N.R."/>
            <person name="Kolade O."/>
            <person name="Nnabue I."/>
            <person name="Nwadili C.O."/>
            <person name="Hribova E."/>
            <person name="Parker M."/>
            <person name="Nwogha J."/>
            <person name="Shu S."/>
            <person name="Carlson J."/>
            <person name="Kariba R."/>
            <person name="Muthemba S."/>
            <person name="Knop K."/>
            <person name="Barton G.J."/>
            <person name="Sherwood A.V."/>
            <person name="Lopez-Montes A."/>
            <person name="Asiedu R."/>
            <person name="Jamnadass R."/>
            <person name="Muchugi A."/>
            <person name="Goodstein D."/>
            <person name="Egesi C.N."/>
            <person name="Featherston J."/>
            <person name="Asfaw A."/>
            <person name="Simpson G.G."/>
            <person name="Dolezel J."/>
            <person name="Hendre P.S."/>
            <person name="Van Deynze A."/>
            <person name="Kumar P.L."/>
            <person name="Obidiegwu J.E."/>
            <person name="Bhattacharjee R."/>
            <person name="Rokhsar D.S."/>
        </authorList>
    </citation>
    <scope>NUCLEOTIDE SEQUENCE [LARGE SCALE GENOMIC DNA]</scope>
    <source>
        <strain evidence="2">cv. TDa95/00328</strain>
    </source>
</reference>
<evidence type="ECO:0000313" key="2">
    <source>
        <dbReference type="Proteomes" id="UP000827976"/>
    </source>
</evidence>
<accession>A0ACB7VBY3</accession>
<name>A0ACB7VBY3_DIOAL</name>
<dbReference type="EMBL" id="CM037020">
    <property type="protein sequence ID" value="KAH7671165.1"/>
    <property type="molecule type" value="Genomic_DNA"/>
</dbReference>
<gene>
    <name evidence="1" type="ORF">IHE45_10G074500</name>
</gene>
<proteinExistence type="predicted"/>